<evidence type="ECO:0000259" key="22">
    <source>
        <dbReference type="PROSITE" id="PS50011"/>
    </source>
</evidence>
<keyword evidence="10" id="KW-0677">Repeat</keyword>
<evidence type="ECO:0000256" key="14">
    <source>
        <dbReference type="ARBA" id="ARBA00022840"/>
    </source>
</evidence>
<evidence type="ECO:0000259" key="23">
    <source>
        <dbReference type="PROSITE" id="PS50222"/>
    </source>
</evidence>
<dbReference type="Pfam" id="PF13833">
    <property type="entry name" value="EF-hand_8"/>
    <property type="match status" value="1"/>
</dbReference>
<dbReference type="InterPro" id="IPR011992">
    <property type="entry name" value="EF-hand-dom_pair"/>
</dbReference>
<keyword evidence="6" id="KW-0963">Cytoplasm</keyword>
<dbReference type="CDD" id="cd05117">
    <property type="entry name" value="STKc_CAMK"/>
    <property type="match status" value="1"/>
</dbReference>
<dbReference type="InterPro" id="IPR002048">
    <property type="entry name" value="EF_hand_dom"/>
</dbReference>
<dbReference type="InterPro" id="IPR017441">
    <property type="entry name" value="Protein_kinase_ATP_BS"/>
</dbReference>
<evidence type="ECO:0000256" key="17">
    <source>
        <dbReference type="ARBA" id="ARBA00025692"/>
    </source>
</evidence>
<protein>
    <recommendedName>
        <fullName evidence="5">non-specific serine/threonine protein kinase</fullName>
        <ecNumber evidence="5">2.7.11.1</ecNumber>
    </recommendedName>
</protein>
<comment type="catalytic activity">
    <reaction evidence="18">
        <text>L-threonyl-[protein] + ATP = O-phospho-L-threonyl-[protein] + ADP + H(+)</text>
        <dbReference type="Rhea" id="RHEA:46608"/>
        <dbReference type="Rhea" id="RHEA-COMP:11060"/>
        <dbReference type="Rhea" id="RHEA-COMP:11605"/>
        <dbReference type="ChEBI" id="CHEBI:15378"/>
        <dbReference type="ChEBI" id="CHEBI:30013"/>
        <dbReference type="ChEBI" id="CHEBI:30616"/>
        <dbReference type="ChEBI" id="CHEBI:61977"/>
        <dbReference type="ChEBI" id="CHEBI:456216"/>
        <dbReference type="EC" id="2.7.11.1"/>
    </reaction>
</comment>
<evidence type="ECO:0000256" key="15">
    <source>
        <dbReference type="ARBA" id="ARBA00023212"/>
    </source>
</evidence>
<dbReference type="PANTHER" id="PTHR24349">
    <property type="entry name" value="SERINE/THREONINE-PROTEIN KINASE"/>
    <property type="match status" value="1"/>
</dbReference>
<feature type="domain" description="Protein kinase" evidence="22">
    <location>
        <begin position="34"/>
        <end position="290"/>
    </location>
</feature>
<comment type="similarity">
    <text evidence="16">Belongs to the protein kinase superfamily. Ser/Thr protein kinase family. CDPK subfamily.</text>
</comment>
<evidence type="ECO:0000256" key="20">
    <source>
        <dbReference type="PROSITE-ProRule" id="PRU10141"/>
    </source>
</evidence>
<evidence type="ECO:0000256" key="12">
    <source>
        <dbReference type="ARBA" id="ARBA00022777"/>
    </source>
</evidence>
<evidence type="ECO:0000256" key="8">
    <source>
        <dbReference type="ARBA" id="ARBA00022679"/>
    </source>
</evidence>
<evidence type="ECO:0000256" key="7">
    <source>
        <dbReference type="ARBA" id="ARBA00022527"/>
    </source>
</evidence>
<feature type="binding site" evidence="20">
    <location>
        <position position="63"/>
    </location>
    <ligand>
        <name>ATP</name>
        <dbReference type="ChEBI" id="CHEBI:30616"/>
    </ligand>
</feature>
<evidence type="ECO:0000256" key="6">
    <source>
        <dbReference type="ARBA" id="ARBA00022490"/>
    </source>
</evidence>
<keyword evidence="14 20" id="KW-0067">ATP-binding</keyword>
<evidence type="ECO:0000313" key="24">
    <source>
        <dbReference type="EMBL" id="CAG9329515.1"/>
    </source>
</evidence>
<comment type="function">
    <text evidence="17">Plays a fundamental role in microtubule organizing center structure and function. Component of the infraciliary lattice (ICL) and the ciliary basal bodies.</text>
</comment>
<evidence type="ECO:0000256" key="13">
    <source>
        <dbReference type="ARBA" id="ARBA00022837"/>
    </source>
</evidence>
<evidence type="ECO:0000256" key="10">
    <source>
        <dbReference type="ARBA" id="ARBA00022737"/>
    </source>
</evidence>
<dbReference type="SMART" id="SM00220">
    <property type="entry name" value="S_TKc"/>
    <property type="match status" value="1"/>
</dbReference>
<keyword evidence="15" id="KW-0206">Cytoskeleton</keyword>
<reference evidence="24" key="1">
    <citation type="submission" date="2021-09" db="EMBL/GenBank/DDBJ databases">
        <authorList>
            <consortium name="AG Swart"/>
            <person name="Singh M."/>
            <person name="Singh A."/>
            <person name="Seah K."/>
            <person name="Emmerich C."/>
        </authorList>
    </citation>
    <scope>NUCLEOTIDE SEQUENCE</scope>
    <source>
        <strain evidence="24">ATCC30299</strain>
    </source>
</reference>
<dbReference type="Gene3D" id="1.10.238.10">
    <property type="entry name" value="EF-hand"/>
    <property type="match status" value="1"/>
</dbReference>
<evidence type="ECO:0000256" key="4">
    <source>
        <dbReference type="ARBA" id="ARBA00011245"/>
    </source>
</evidence>
<comment type="subunit">
    <text evidence="4">Monomer.</text>
</comment>
<proteinExistence type="inferred from homology"/>
<dbReference type="InterPro" id="IPR008271">
    <property type="entry name" value="Ser/Thr_kinase_AS"/>
</dbReference>
<name>A0AAU9JVF9_9CILI</name>
<comment type="subcellular location">
    <subcellularLocation>
        <location evidence="2">Cytoplasm</location>
        <location evidence="2">Cytoskeleton</location>
    </subcellularLocation>
</comment>
<dbReference type="PROSITE" id="PS50222">
    <property type="entry name" value="EF_HAND_2"/>
    <property type="match status" value="2"/>
</dbReference>
<dbReference type="PROSITE" id="PS50011">
    <property type="entry name" value="PROTEIN_KINASE_DOM"/>
    <property type="match status" value="1"/>
</dbReference>
<dbReference type="Gene3D" id="3.30.200.20">
    <property type="entry name" value="Phosphorylase Kinase, domain 1"/>
    <property type="match status" value="1"/>
</dbReference>
<dbReference type="InterPro" id="IPR000719">
    <property type="entry name" value="Prot_kinase_dom"/>
</dbReference>
<evidence type="ECO:0000256" key="9">
    <source>
        <dbReference type="ARBA" id="ARBA00022723"/>
    </source>
</evidence>
<evidence type="ECO:0000256" key="16">
    <source>
        <dbReference type="ARBA" id="ARBA00024334"/>
    </source>
</evidence>
<organism evidence="24 25">
    <name type="scientific">Blepharisma stoltei</name>
    <dbReference type="NCBI Taxonomy" id="1481888"/>
    <lineage>
        <taxon>Eukaryota</taxon>
        <taxon>Sar</taxon>
        <taxon>Alveolata</taxon>
        <taxon>Ciliophora</taxon>
        <taxon>Postciliodesmatophora</taxon>
        <taxon>Heterotrichea</taxon>
        <taxon>Heterotrichida</taxon>
        <taxon>Blepharismidae</taxon>
        <taxon>Blepharisma</taxon>
    </lineage>
</organism>
<comment type="similarity">
    <text evidence="3">Belongs to the centrin family.</text>
</comment>
<dbReference type="GO" id="GO:0005856">
    <property type="term" value="C:cytoskeleton"/>
    <property type="evidence" value="ECO:0007669"/>
    <property type="project" value="UniProtKB-SubCell"/>
</dbReference>
<dbReference type="EMBL" id="CAJZBQ010000048">
    <property type="protein sequence ID" value="CAG9329515.1"/>
    <property type="molecule type" value="Genomic_DNA"/>
</dbReference>
<dbReference type="GO" id="GO:0004674">
    <property type="term" value="F:protein serine/threonine kinase activity"/>
    <property type="evidence" value="ECO:0007669"/>
    <property type="project" value="UniProtKB-KW"/>
</dbReference>
<evidence type="ECO:0000256" key="2">
    <source>
        <dbReference type="ARBA" id="ARBA00004245"/>
    </source>
</evidence>
<dbReference type="FunFam" id="3.30.200.20:FF:000315">
    <property type="entry name" value="Calcium-dependent protein kinase 3"/>
    <property type="match status" value="1"/>
</dbReference>
<dbReference type="GO" id="GO:0005524">
    <property type="term" value="F:ATP binding"/>
    <property type="evidence" value="ECO:0007669"/>
    <property type="project" value="UniProtKB-UniRule"/>
</dbReference>
<evidence type="ECO:0000256" key="19">
    <source>
        <dbReference type="ARBA" id="ARBA00048679"/>
    </source>
</evidence>
<dbReference type="Pfam" id="PF00069">
    <property type="entry name" value="Pkinase"/>
    <property type="match status" value="1"/>
</dbReference>
<dbReference type="PROSITE" id="PS00108">
    <property type="entry name" value="PROTEIN_KINASE_ST"/>
    <property type="match status" value="1"/>
</dbReference>
<dbReference type="AlphaFoldDB" id="A0AAU9JVF9"/>
<gene>
    <name evidence="24" type="ORF">BSTOLATCC_MIC49148</name>
</gene>
<evidence type="ECO:0000313" key="25">
    <source>
        <dbReference type="Proteomes" id="UP001162131"/>
    </source>
</evidence>
<keyword evidence="9" id="KW-0479">Metal-binding</keyword>
<evidence type="ECO:0000256" key="18">
    <source>
        <dbReference type="ARBA" id="ARBA00047899"/>
    </source>
</evidence>
<evidence type="ECO:0000256" key="11">
    <source>
        <dbReference type="ARBA" id="ARBA00022741"/>
    </source>
</evidence>
<sequence>MGVNVSKRQFSTMLDFSSLDIPMTIKNIPIRSVYNFGKVIGTGRFGIVREAQAKGSKIKVAIKSISKSLLHGMDNALKREIEILAKLDHPNIIRFYEAYEDDQYINIVMENCCGGDLFKKIINAGNFDEDQTRIILKQILLAVNYLHDNKIVHRDLKPANFLFCKSEEGAMLKLADFGLSSRFTRRSDTFRIAVGTTHYMAPEVINGCYTFKCDIWSIGVIMYAMLSGNFPFHSKFECEIYKQIEKGDINIEDKIWESISAEAKDLLKKLLCVNHFQRLSASEALAHPWFSPLNKQPVHMDQSTLKAFQEYSKISNFQKEALSILVKLLSVDEIMELNSMFLDLEVNGFITMKTLNKALKNSGYQLARKEIKELMKSIAIDKNGKINHSEFLAAVVASKHHLQHEEIWLTFQHIDAEKKGYITSNDIKIAFERSGHKMNDKHLHKIMSEIGKNIQSQISLGEFVEVFQKIHM</sequence>
<dbReference type="FunFam" id="1.10.238.10:FF:000178">
    <property type="entry name" value="Calmodulin-2 A"/>
    <property type="match status" value="1"/>
</dbReference>
<dbReference type="SMART" id="SM00054">
    <property type="entry name" value="EFh"/>
    <property type="match status" value="3"/>
</dbReference>
<keyword evidence="7 21" id="KW-0723">Serine/threonine-protein kinase</keyword>
<evidence type="ECO:0000256" key="21">
    <source>
        <dbReference type="RuleBase" id="RU000304"/>
    </source>
</evidence>
<evidence type="ECO:0000256" key="3">
    <source>
        <dbReference type="ARBA" id="ARBA00005253"/>
    </source>
</evidence>
<keyword evidence="8" id="KW-0808">Transferase</keyword>
<comment type="catalytic activity">
    <reaction evidence="19">
        <text>L-seryl-[protein] + ATP = O-phospho-L-seryl-[protein] + ADP + H(+)</text>
        <dbReference type="Rhea" id="RHEA:17989"/>
        <dbReference type="Rhea" id="RHEA-COMP:9863"/>
        <dbReference type="Rhea" id="RHEA-COMP:11604"/>
        <dbReference type="ChEBI" id="CHEBI:15378"/>
        <dbReference type="ChEBI" id="CHEBI:29999"/>
        <dbReference type="ChEBI" id="CHEBI:30616"/>
        <dbReference type="ChEBI" id="CHEBI:83421"/>
        <dbReference type="ChEBI" id="CHEBI:456216"/>
        <dbReference type="EC" id="2.7.11.1"/>
    </reaction>
</comment>
<dbReference type="InterPro" id="IPR050205">
    <property type="entry name" value="CDPK_Ser/Thr_kinases"/>
</dbReference>
<keyword evidence="25" id="KW-1185">Reference proteome</keyword>
<feature type="domain" description="EF-hand" evidence="23">
    <location>
        <begin position="402"/>
        <end position="437"/>
    </location>
</feature>
<evidence type="ECO:0000256" key="5">
    <source>
        <dbReference type="ARBA" id="ARBA00012513"/>
    </source>
</evidence>
<keyword evidence="12" id="KW-0418">Kinase</keyword>
<evidence type="ECO:0000256" key="1">
    <source>
        <dbReference type="ARBA" id="ARBA00001946"/>
    </source>
</evidence>
<dbReference type="CDD" id="cd00051">
    <property type="entry name" value="EFh"/>
    <property type="match status" value="1"/>
</dbReference>
<accession>A0AAU9JVF9</accession>
<dbReference type="Proteomes" id="UP001162131">
    <property type="component" value="Unassembled WGS sequence"/>
</dbReference>
<feature type="domain" description="EF-hand" evidence="23">
    <location>
        <begin position="366"/>
        <end position="401"/>
    </location>
</feature>
<dbReference type="FunFam" id="1.10.510.10:FF:000571">
    <property type="entry name" value="Maternal embryonic leucine zipper kinase"/>
    <property type="match status" value="1"/>
</dbReference>
<dbReference type="Gene3D" id="1.10.510.10">
    <property type="entry name" value="Transferase(Phosphotransferase) domain 1"/>
    <property type="match status" value="1"/>
</dbReference>
<comment type="cofactor">
    <cofactor evidence="1">
        <name>Mg(2+)</name>
        <dbReference type="ChEBI" id="CHEBI:18420"/>
    </cofactor>
</comment>
<keyword evidence="13" id="KW-0106">Calcium</keyword>
<dbReference type="EC" id="2.7.11.1" evidence="5"/>
<dbReference type="InterPro" id="IPR011009">
    <property type="entry name" value="Kinase-like_dom_sf"/>
</dbReference>
<dbReference type="GO" id="GO:0005509">
    <property type="term" value="F:calcium ion binding"/>
    <property type="evidence" value="ECO:0007669"/>
    <property type="project" value="InterPro"/>
</dbReference>
<dbReference type="SUPFAM" id="SSF47473">
    <property type="entry name" value="EF-hand"/>
    <property type="match status" value="1"/>
</dbReference>
<dbReference type="PROSITE" id="PS00107">
    <property type="entry name" value="PROTEIN_KINASE_ATP"/>
    <property type="match status" value="1"/>
</dbReference>
<dbReference type="SUPFAM" id="SSF56112">
    <property type="entry name" value="Protein kinase-like (PK-like)"/>
    <property type="match status" value="1"/>
</dbReference>
<keyword evidence="11 20" id="KW-0547">Nucleotide-binding</keyword>
<comment type="caution">
    <text evidence="24">The sequence shown here is derived from an EMBL/GenBank/DDBJ whole genome shotgun (WGS) entry which is preliminary data.</text>
</comment>